<gene>
    <name evidence="4" type="primary">LOC112041840</name>
</gene>
<dbReference type="SUPFAM" id="SSF53300">
    <property type="entry name" value="vWA-like"/>
    <property type="match status" value="1"/>
</dbReference>
<dbReference type="RefSeq" id="XP_023931296.1">
    <property type="nucleotide sequence ID" value="XM_024075528.1"/>
</dbReference>
<dbReference type="CDD" id="cd01450">
    <property type="entry name" value="vWFA_subfamily_ECM"/>
    <property type="match status" value="1"/>
</dbReference>
<dbReference type="SMART" id="SM00327">
    <property type="entry name" value="VWA"/>
    <property type="match status" value="1"/>
</dbReference>
<feature type="domain" description="VWFA" evidence="2">
    <location>
        <begin position="36"/>
        <end position="183"/>
    </location>
</feature>
<organism evidence="3 4">
    <name type="scientific">Lingula anatina</name>
    <name type="common">Brachiopod</name>
    <name type="synonym">Lingula unguis</name>
    <dbReference type="NCBI Taxonomy" id="7574"/>
    <lineage>
        <taxon>Eukaryota</taxon>
        <taxon>Metazoa</taxon>
        <taxon>Spiralia</taxon>
        <taxon>Lophotrochozoa</taxon>
        <taxon>Brachiopoda</taxon>
        <taxon>Linguliformea</taxon>
        <taxon>Lingulata</taxon>
        <taxon>Lingulida</taxon>
        <taxon>Linguloidea</taxon>
        <taxon>Lingulidae</taxon>
        <taxon>Lingula</taxon>
    </lineage>
</organism>
<feature type="chain" id="PRO_5015164795" evidence="1">
    <location>
        <begin position="17"/>
        <end position="208"/>
    </location>
</feature>
<dbReference type="InterPro" id="IPR050525">
    <property type="entry name" value="ECM_Assembly_Org"/>
</dbReference>
<feature type="signal peptide" evidence="1">
    <location>
        <begin position="1"/>
        <end position="16"/>
    </location>
</feature>
<keyword evidence="1" id="KW-0732">Signal</keyword>
<dbReference type="OrthoDB" id="10256829at2759"/>
<dbReference type="PRINTS" id="PR00453">
    <property type="entry name" value="VWFADOMAIN"/>
</dbReference>
<dbReference type="KEGG" id="lak:112041840"/>
<dbReference type="InterPro" id="IPR002035">
    <property type="entry name" value="VWF_A"/>
</dbReference>
<sequence length="208" mass="23475">MKLSALLLIAMATVVAERWVVEARRYKTYICGQPADIVFVIDGSRSIWPVDFKERMIGFLKSFIKEFNIQDDGSGTRIGAMVFSSDTPYQTKIEFNLKDHFSREALNKAIDKIQQTKGQTRTDIALQIVREQMFTRENGARIGEVPQIAIVLTDGNSDFEEKTAKQAALTKAKGIKVFAIGIGKVLLVHFYLPKRNTLFLCSCTSRME</sequence>
<dbReference type="PROSITE" id="PS50234">
    <property type="entry name" value="VWFA"/>
    <property type="match status" value="1"/>
</dbReference>
<protein>
    <submittedName>
        <fullName evidence="4">Matrilin-3-like</fullName>
    </submittedName>
</protein>
<evidence type="ECO:0000256" key="1">
    <source>
        <dbReference type="SAM" id="SignalP"/>
    </source>
</evidence>
<evidence type="ECO:0000313" key="4">
    <source>
        <dbReference type="RefSeq" id="XP_023931296.1"/>
    </source>
</evidence>
<dbReference type="Pfam" id="PF00092">
    <property type="entry name" value="VWA"/>
    <property type="match status" value="1"/>
</dbReference>
<reference evidence="4" key="1">
    <citation type="submission" date="2025-08" db="UniProtKB">
        <authorList>
            <consortium name="RefSeq"/>
        </authorList>
    </citation>
    <scope>IDENTIFICATION</scope>
    <source>
        <tissue evidence="4">Gonads</tissue>
    </source>
</reference>
<dbReference type="InParanoid" id="A0A2R2MM54"/>
<dbReference type="PANTHER" id="PTHR24020:SF84">
    <property type="entry name" value="VWFA DOMAIN-CONTAINING PROTEIN"/>
    <property type="match status" value="1"/>
</dbReference>
<evidence type="ECO:0000259" key="2">
    <source>
        <dbReference type="PROSITE" id="PS50234"/>
    </source>
</evidence>
<dbReference type="Proteomes" id="UP000085678">
    <property type="component" value="Unplaced"/>
</dbReference>
<keyword evidence="3" id="KW-1185">Reference proteome</keyword>
<proteinExistence type="predicted"/>
<dbReference type="Gene3D" id="3.40.50.410">
    <property type="entry name" value="von Willebrand factor, type A domain"/>
    <property type="match status" value="1"/>
</dbReference>
<dbReference type="PANTHER" id="PTHR24020">
    <property type="entry name" value="COLLAGEN ALPHA"/>
    <property type="match status" value="1"/>
</dbReference>
<dbReference type="AlphaFoldDB" id="A0A2R2MM54"/>
<dbReference type="GeneID" id="112041840"/>
<dbReference type="STRING" id="7574.A0A2R2MM54"/>
<dbReference type="InterPro" id="IPR036465">
    <property type="entry name" value="vWFA_dom_sf"/>
</dbReference>
<name>A0A2R2MM54_LINAN</name>
<accession>A0A2R2MM54</accession>
<evidence type="ECO:0000313" key="3">
    <source>
        <dbReference type="Proteomes" id="UP000085678"/>
    </source>
</evidence>